<dbReference type="Proteomes" id="UP001346149">
    <property type="component" value="Unassembled WGS sequence"/>
</dbReference>
<gene>
    <name evidence="2" type="ORF">SAY86_004627</name>
</gene>
<accession>A0AAN7MET0</accession>
<proteinExistence type="predicted"/>
<sequence>MGNCLFGGLGRGAAHQAGGRLARVITVNGGVLEFQAPVSAGSISDEFPGHGIFQSHDLFWKLLPYHEDLAAGESYYLLPFSGHINAGTRPVTLEKCGHIRSNSIPADHSSAMVTPYRMSIKHRGALKHSYTDVFSGFSSGRGGGGGRLWRVRLVISPEQFLEILSSEARTQELMDSMRAVAKCGVAGEGSASTMSSSSSSSSSSSEGFSDQWILSSSRNARSSKTDGLKEHTNKN</sequence>
<keyword evidence="3" id="KW-1185">Reference proteome</keyword>
<feature type="compositionally biased region" description="Basic and acidic residues" evidence="1">
    <location>
        <begin position="223"/>
        <end position="235"/>
    </location>
</feature>
<dbReference type="PANTHER" id="PTHR33148">
    <property type="entry name" value="PLASTID MOVEMENT IMPAIRED PROTEIN-RELATED"/>
    <property type="match status" value="1"/>
</dbReference>
<comment type="caution">
    <text evidence="2">The sequence shown here is derived from an EMBL/GenBank/DDBJ whole genome shotgun (WGS) entry which is preliminary data.</text>
</comment>
<protein>
    <submittedName>
        <fullName evidence="2">Uncharacterized protein</fullName>
    </submittedName>
</protein>
<name>A0AAN7MET0_TRANT</name>
<organism evidence="2 3">
    <name type="scientific">Trapa natans</name>
    <name type="common">Water chestnut</name>
    <dbReference type="NCBI Taxonomy" id="22666"/>
    <lineage>
        <taxon>Eukaryota</taxon>
        <taxon>Viridiplantae</taxon>
        <taxon>Streptophyta</taxon>
        <taxon>Embryophyta</taxon>
        <taxon>Tracheophyta</taxon>
        <taxon>Spermatophyta</taxon>
        <taxon>Magnoliopsida</taxon>
        <taxon>eudicotyledons</taxon>
        <taxon>Gunneridae</taxon>
        <taxon>Pentapetalae</taxon>
        <taxon>rosids</taxon>
        <taxon>malvids</taxon>
        <taxon>Myrtales</taxon>
        <taxon>Lythraceae</taxon>
        <taxon>Trapa</taxon>
    </lineage>
</organism>
<feature type="compositionally biased region" description="Polar residues" evidence="1">
    <location>
        <begin position="206"/>
        <end position="222"/>
    </location>
</feature>
<feature type="region of interest" description="Disordered" evidence="1">
    <location>
        <begin position="188"/>
        <end position="235"/>
    </location>
</feature>
<dbReference type="PANTHER" id="PTHR33148:SF48">
    <property type="entry name" value="DUF4228 DOMAIN PROTEIN"/>
    <property type="match status" value="1"/>
</dbReference>
<dbReference type="Pfam" id="PF14009">
    <property type="entry name" value="PADRE"/>
    <property type="match status" value="1"/>
</dbReference>
<feature type="compositionally biased region" description="Low complexity" evidence="1">
    <location>
        <begin position="195"/>
        <end position="205"/>
    </location>
</feature>
<evidence type="ECO:0000256" key="1">
    <source>
        <dbReference type="SAM" id="MobiDB-lite"/>
    </source>
</evidence>
<dbReference type="InterPro" id="IPR025322">
    <property type="entry name" value="PADRE_dom"/>
</dbReference>
<evidence type="ECO:0000313" key="3">
    <source>
        <dbReference type="Proteomes" id="UP001346149"/>
    </source>
</evidence>
<dbReference type="AlphaFoldDB" id="A0AAN7MET0"/>
<reference evidence="2 3" key="1">
    <citation type="journal article" date="2023" name="Hortic Res">
        <title>Pangenome of water caltrop reveals structural variations and asymmetric subgenome divergence after allopolyploidization.</title>
        <authorList>
            <person name="Zhang X."/>
            <person name="Chen Y."/>
            <person name="Wang L."/>
            <person name="Yuan Y."/>
            <person name="Fang M."/>
            <person name="Shi L."/>
            <person name="Lu R."/>
            <person name="Comes H.P."/>
            <person name="Ma Y."/>
            <person name="Chen Y."/>
            <person name="Huang G."/>
            <person name="Zhou Y."/>
            <person name="Zheng Z."/>
            <person name="Qiu Y."/>
        </authorList>
    </citation>
    <scope>NUCLEOTIDE SEQUENCE [LARGE SCALE GENOMIC DNA]</scope>
    <source>
        <strain evidence="2">F231</strain>
    </source>
</reference>
<evidence type="ECO:0000313" key="2">
    <source>
        <dbReference type="EMBL" id="KAK4804810.1"/>
    </source>
</evidence>
<dbReference type="EMBL" id="JAXQNO010000001">
    <property type="protein sequence ID" value="KAK4804810.1"/>
    <property type="molecule type" value="Genomic_DNA"/>
</dbReference>